<evidence type="ECO:0000256" key="3">
    <source>
        <dbReference type="ARBA" id="ARBA00018920"/>
    </source>
</evidence>
<evidence type="ECO:0000256" key="8">
    <source>
        <dbReference type="SAM" id="Coils"/>
    </source>
</evidence>
<reference evidence="10" key="1">
    <citation type="submission" date="2021-01" db="EMBL/GenBank/DDBJ databases">
        <authorList>
            <person name="Corre E."/>
            <person name="Pelletier E."/>
            <person name="Niang G."/>
            <person name="Scheremetjew M."/>
            <person name="Finn R."/>
            <person name="Kale V."/>
            <person name="Holt S."/>
            <person name="Cochrane G."/>
            <person name="Meng A."/>
            <person name="Brown T."/>
            <person name="Cohen L."/>
        </authorList>
    </citation>
    <scope>NUCLEOTIDE SEQUENCE</scope>
</reference>
<evidence type="ECO:0000256" key="5">
    <source>
        <dbReference type="ARBA" id="ARBA00023054"/>
    </source>
</evidence>
<evidence type="ECO:0000256" key="1">
    <source>
        <dbReference type="ARBA" id="ARBA00004496"/>
    </source>
</evidence>
<dbReference type="PANTHER" id="PTHR21635">
    <property type="entry name" value="LEUCINE ZIPPER TRANSCRIPTION FACTOR LIKE"/>
    <property type="match status" value="1"/>
</dbReference>
<evidence type="ECO:0000256" key="4">
    <source>
        <dbReference type="ARBA" id="ARBA00022490"/>
    </source>
</evidence>
<name>A0A7S1AN19_NOCSC</name>
<keyword evidence="4" id="KW-0963">Cytoplasm</keyword>
<dbReference type="EMBL" id="HBFQ01047519">
    <property type="protein sequence ID" value="CAD8859498.1"/>
    <property type="molecule type" value="Transcribed_RNA"/>
</dbReference>
<comment type="subunit">
    <text evidence="7">Self-associates. Interacts with BBS9; the interaction mediates the association of LZTL1 with the BBsome complex and regulates BBSome ciliary trafficking.</text>
</comment>
<gene>
    <name evidence="10" type="ORF">NSCI0253_LOCUS33852</name>
</gene>
<dbReference type="Pfam" id="PF15294">
    <property type="entry name" value="Leu_zip"/>
    <property type="match status" value="1"/>
</dbReference>
<protein>
    <recommendedName>
        <fullName evidence="3">Leucine zipper transcription factor-like protein 1</fullName>
    </recommendedName>
</protein>
<feature type="region of interest" description="Disordered" evidence="9">
    <location>
        <begin position="265"/>
        <end position="284"/>
    </location>
</feature>
<proteinExistence type="inferred from homology"/>
<evidence type="ECO:0000256" key="2">
    <source>
        <dbReference type="ARBA" id="ARBA00008868"/>
    </source>
</evidence>
<evidence type="ECO:0000256" key="7">
    <source>
        <dbReference type="ARBA" id="ARBA00026004"/>
    </source>
</evidence>
<evidence type="ECO:0000256" key="9">
    <source>
        <dbReference type="SAM" id="MobiDB-lite"/>
    </source>
</evidence>
<dbReference type="GO" id="GO:0005737">
    <property type="term" value="C:cytoplasm"/>
    <property type="evidence" value="ECO:0007669"/>
    <property type="project" value="UniProtKB-SubCell"/>
</dbReference>
<accession>A0A7S1AN19</accession>
<dbReference type="PANTHER" id="PTHR21635:SF0">
    <property type="entry name" value="LEUCINE ZIPPER TRANSCRIPTION FACTOR-LIKE PROTEIN 1"/>
    <property type="match status" value="1"/>
</dbReference>
<keyword evidence="5 8" id="KW-0175">Coiled coil</keyword>
<comment type="similarity">
    <text evidence="2">Belongs to the LZTFL1 family.</text>
</comment>
<organism evidence="10">
    <name type="scientific">Noctiluca scintillans</name>
    <name type="common">Sea sparkle</name>
    <name type="synonym">Red tide dinoflagellate</name>
    <dbReference type="NCBI Taxonomy" id="2966"/>
    <lineage>
        <taxon>Eukaryota</taxon>
        <taxon>Sar</taxon>
        <taxon>Alveolata</taxon>
        <taxon>Dinophyceae</taxon>
        <taxon>Noctilucales</taxon>
        <taxon>Noctilucaceae</taxon>
        <taxon>Noctiluca</taxon>
    </lineage>
</organism>
<sequence>MDLSEDAKAQVGRFMGFFKGKRERAIADAVAGKDEFVSDRLADDSAIYNSSDVKALLSALSDQLIASLKQEHETTVGTSAVYVSQLLIQAEKAGTKVDVPDISIIEDHKNISQVSSLAGVKYSLAPPKRGLDAIGNTGSDPKVLQELLDVKEENRQMHDRQRSLQTEMSTLLKERSTLTAELEKVKENFKQMRARSTGDNSANAAAIERSLNETKAMLDSKASECDTIKKDLDRRLGESSQFKELKAILQKKTDEVKDLKKRLAKAGVDVPSTDGGVDLEPDDD</sequence>
<evidence type="ECO:0000256" key="6">
    <source>
        <dbReference type="ARBA" id="ARBA00024898"/>
    </source>
</evidence>
<comment type="subcellular location">
    <subcellularLocation>
        <location evidence="1">Cytoplasm</location>
    </subcellularLocation>
</comment>
<evidence type="ECO:0000313" key="10">
    <source>
        <dbReference type="EMBL" id="CAD8859498.1"/>
    </source>
</evidence>
<dbReference type="InterPro" id="IPR026157">
    <property type="entry name" value="LZTFL1"/>
</dbReference>
<dbReference type="GO" id="GO:1903565">
    <property type="term" value="P:negative regulation of protein localization to cilium"/>
    <property type="evidence" value="ECO:0007669"/>
    <property type="project" value="TreeGrafter"/>
</dbReference>
<comment type="function">
    <text evidence="6">Regulates ciliary localization of the BBSome complex. Together with the BBSome complex, controls SMO ciliary trafficking and contributes to the sonic hedgehog (SHH) pathway regulation. May play a role in neurite outgrowth. May have tumor suppressor function.</text>
</comment>
<dbReference type="AlphaFoldDB" id="A0A7S1AN19"/>
<feature type="coiled-coil region" evidence="8">
    <location>
        <begin position="168"/>
        <end position="195"/>
    </location>
</feature>